<keyword evidence="2" id="KW-1185">Reference proteome</keyword>
<evidence type="ECO:0000313" key="1">
    <source>
        <dbReference type="EMBL" id="MBP2002317.1"/>
    </source>
</evidence>
<dbReference type="EMBL" id="JAGGLD010000007">
    <property type="protein sequence ID" value="MBP2002317.1"/>
    <property type="molecule type" value="Genomic_DNA"/>
</dbReference>
<reference evidence="1 2" key="1">
    <citation type="submission" date="2021-03" db="EMBL/GenBank/DDBJ databases">
        <title>Genomic Encyclopedia of Type Strains, Phase IV (KMG-IV): sequencing the most valuable type-strain genomes for metagenomic binning, comparative biology and taxonomic classification.</title>
        <authorList>
            <person name="Goeker M."/>
        </authorList>
    </citation>
    <scope>NUCLEOTIDE SEQUENCE [LARGE SCALE GENOMIC DNA]</scope>
    <source>
        <strain evidence="1 2">DSM 26806</strain>
    </source>
</reference>
<dbReference type="Proteomes" id="UP001519288">
    <property type="component" value="Unassembled WGS sequence"/>
</dbReference>
<gene>
    <name evidence="1" type="ORF">J2Z69_003389</name>
</gene>
<comment type="caution">
    <text evidence="1">The sequence shown here is derived from an EMBL/GenBank/DDBJ whole genome shotgun (WGS) entry which is preliminary data.</text>
</comment>
<name>A0ABS4JKS9_9BACL</name>
<protein>
    <submittedName>
        <fullName evidence="1">Uncharacterized protein</fullName>
    </submittedName>
</protein>
<proteinExistence type="predicted"/>
<organism evidence="1 2">
    <name type="scientific">Paenibacillus shirakamiensis</name>
    <dbReference type="NCBI Taxonomy" id="1265935"/>
    <lineage>
        <taxon>Bacteria</taxon>
        <taxon>Bacillati</taxon>
        <taxon>Bacillota</taxon>
        <taxon>Bacilli</taxon>
        <taxon>Bacillales</taxon>
        <taxon>Paenibacillaceae</taxon>
        <taxon>Paenibacillus</taxon>
    </lineage>
</organism>
<accession>A0ABS4JKS9</accession>
<sequence>MMDRYSSAMNDVNFIAKLADLKDEHYHNVLTLSVLIELLIEKQIITREDIQKKAGELDPFMAPPPYPKV</sequence>
<evidence type="ECO:0000313" key="2">
    <source>
        <dbReference type="Proteomes" id="UP001519288"/>
    </source>
</evidence>